<protein>
    <recommendedName>
        <fullName evidence="2">Copper homeostasis protein cutC homolog</fullName>
    </recommendedName>
</protein>
<dbReference type="PANTHER" id="PTHR12598">
    <property type="entry name" value="COPPER HOMEOSTASIS PROTEIN CUTC"/>
    <property type="match status" value="1"/>
</dbReference>
<reference evidence="3" key="1">
    <citation type="submission" date="2019-08" db="EMBL/GenBank/DDBJ databases">
        <authorList>
            <person name="Kucharzyk K."/>
            <person name="Murdoch R.W."/>
            <person name="Higgins S."/>
            <person name="Loffler F."/>
        </authorList>
    </citation>
    <scope>NUCLEOTIDE SEQUENCE</scope>
</reference>
<proteinExistence type="inferred from homology"/>
<comment type="caution">
    <text evidence="3">The sequence shown here is derived from an EMBL/GenBank/DDBJ whole genome shotgun (WGS) entry which is preliminary data.</text>
</comment>
<dbReference type="InterPro" id="IPR005627">
    <property type="entry name" value="CutC-like"/>
</dbReference>
<comment type="similarity">
    <text evidence="1">Belongs to the CutC family.</text>
</comment>
<organism evidence="3">
    <name type="scientific">bioreactor metagenome</name>
    <dbReference type="NCBI Taxonomy" id="1076179"/>
    <lineage>
        <taxon>unclassified sequences</taxon>
        <taxon>metagenomes</taxon>
        <taxon>ecological metagenomes</taxon>
    </lineage>
</organism>
<dbReference type="Gene3D" id="3.20.20.380">
    <property type="entry name" value="Copper homeostasis (CutC) domain"/>
    <property type="match status" value="1"/>
</dbReference>
<dbReference type="SUPFAM" id="SSF110395">
    <property type="entry name" value="CutC-like"/>
    <property type="match status" value="1"/>
</dbReference>
<evidence type="ECO:0000256" key="2">
    <source>
        <dbReference type="ARBA" id="ARBA00019014"/>
    </source>
</evidence>
<name>A0A645ABE4_9ZZZZ</name>
<dbReference type="PANTHER" id="PTHR12598:SF0">
    <property type="entry name" value="COPPER HOMEOSTASIS PROTEIN CUTC HOMOLOG"/>
    <property type="match status" value="1"/>
</dbReference>
<sequence length="184" mass="19034">MDGAVADDEAEQAELCWAAGMAASAGAKGIVIGCLQPDGALDTDAMRRIAQQAAGLSLTLHRAFDLTSDPFAALRAAEELRVNTILTSGQQANAAQGAPLLAKLVAQSGKLAIMAGSGVTAQNIPQLAAAGVRVFHLSGKKTVPGRMQYRREGVSMGLPFAGEYEQFVTSEQAVRAAKQVLVAL</sequence>
<dbReference type="EMBL" id="VSSQ01012923">
    <property type="protein sequence ID" value="MPM50337.1"/>
    <property type="molecule type" value="Genomic_DNA"/>
</dbReference>
<evidence type="ECO:0000256" key="1">
    <source>
        <dbReference type="ARBA" id="ARBA00007768"/>
    </source>
</evidence>
<dbReference type="InterPro" id="IPR036822">
    <property type="entry name" value="CutC-like_dom_sf"/>
</dbReference>
<dbReference type="AlphaFoldDB" id="A0A645ABE4"/>
<evidence type="ECO:0000313" key="3">
    <source>
        <dbReference type="EMBL" id="MPM50337.1"/>
    </source>
</evidence>
<gene>
    <name evidence="3" type="primary">cutC_24</name>
    <name evidence="3" type="ORF">SDC9_97076</name>
</gene>
<dbReference type="Pfam" id="PF03932">
    <property type="entry name" value="CutC"/>
    <property type="match status" value="1"/>
</dbReference>
<accession>A0A645ABE4</accession>
<dbReference type="GO" id="GO:0005507">
    <property type="term" value="F:copper ion binding"/>
    <property type="evidence" value="ECO:0007669"/>
    <property type="project" value="TreeGrafter"/>
</dbReference>